<evidence type="ECO:0000256" key="2">
    <source>
        <dbReference type="ARBA" id="ARBA00012417"/>
    </source>
</evidence>
<dbReference type="InterPro" id="IPR020046">
    <property type="entry name" value="5-3_exonucl_a-hlix_arch_N"/>
</dbReference>
<dbReference type="InterPro" id="IPR020045">
    <property type="entry name" value="DNA_polI_H3TH"/>
</dbReference>
<keyword evidence="7" id="KW-0239">DNA-directed DNA polymerase</keyword>
<keyword evidence="4" id="KW-0548">Nucleotidyltransferase</keyword>
<keyword evidence="8" id="KW-0238">DNA-binding</keyword>
<dbReference type="AlphaFoldDB" id="A0A1G2H1P2"/>
<dbReference type="GO" id="GO:0006302">
    <property type="term" value="P:double-strand break repair"/>
    <property type="evidence" value="ECO:0007669"/>
    <property type="project" value="TreeGrafter"/>
</dbReference>
<keyword evidence="3" id="KW-0808">Transferase</keyword>
<dbReference type="InterPro" id="IPR008918">
    <property type="entry name" value="HhH2"/>
</dbReference>
<comment type="similarity">
    <text evidence="1">Belongs to the DNA polymerase type-A family.</text>
</comment>
<dbReference type="PROSITE" id="PS00447">
    <property type="entry name" value="DNA_POLYMERASE_A"/>
    <property type="match status" value="1"/>
</dbReference>
<dbReference type="EC" id="2.7.7.7" evidence="2"/>
<accession>A0A1G2H1P2</accession>
<proteinExistence type="inferred from homology"/>
<dbReference type="PRINTS" id="PR00868">
    <property type="entry name" value="DNAPOLI"/>
</dbReference>
<gene>
    <name evidence="13" type="ORF">A3G60_00185</name>
</gene>
<evidence type="ECO:0000256" key="7">
    <source>
        <dbReference type="ARBA" id="ARBA00022932"/>
    </source>
</evidence>
<comment type="caution">
    <text evidence="13">The sequence shown here is derived from an EMBL/GenBank/DDBJ whole genome shotgun (WGS) entry which is preliminary data.</text>
</comment>
<dbReference type="GO" id="GO:0003677">
    <property type="term" value="F:DNA binding"/>
    <property type="evidence" value="ECO:0007669"/>
    <property type="project" value="UniProtKB-KW"/>
</dbReference>
<evidence type="ECO:0000313" key="13">
    <source>
        <dbReference type="EMBL" id="OGZ56392.1"/>
    </source>
</evidence>
<dbReference type="Proteomes" id="UP000178996">
    <property type="component" value="Unassembled WGS sequence"/>
</dbReference>
<dbReference type="SUPFAM" id="SSF56672">
    <property type="entry name" value="DNA/RNA polymerases"/>
    <property type="match status" value="1"/>
</dbReference>
<protein>
    <recommendedName>
        <fullName evidence="2">DNA-directed DNA polymerase</fullName>
        <ecNumber evidence="2">2.7.7.7</ecNumber>
    </recommendedName>
</protein>
<dbReference type="CDD" id="cd09898">
    <property type="entry name" value="H3TH_53EXO"/>
    <property type="match status" value="1"/>
</dbReference>
<dbReference type="CDD" id="cd08637">
    <property type="entry name" value="DNA_pol_A_pol_I_C"/>
    <property type="match status" value="1"/>
</dbReference>
<dbReference type="PANTHER" id="PTHR10133">
    <property type="entry name" value="DNA POLYMERASE I"/>
    <property type="match status" value="1"/>
</dbReference>
<dbReference type="SMART" id="SM00279">
    <property type="entry name" value="HhH2"/>
    <property type="match status" value="1"/>
</dbReference>
<evidence type="ECO:0000259" key="12">
    <source>
        <dbReference type="SMART" id="SM00482"/>
    </source>
</evidence>
<keyword evidence="5" id="KW-0235">DNA replication</keyword>
<evidence type="ECO:0000256" key="6">
    <source>
        <dbReference type="ARBA" id="ARBA00022763"/>
    </source>
</evidence>
<dbReference type="GO" id="GO:0003887">
    <property type="term" value="F:DNA-directed DNA polymerase activity"/>
    <property type="evidence" value="ECO:0007669"/>
    <property type="project" value="UniProtKB-KW"/>
</dbReference>
<dbReference type="GO" id="GO:0006261">
    <property type="term" value="P:DNA-templated DNA replication"/>
    <property type="evidence" value="ECO:0007669"/>
    <property type="project" value="InterPro"/>
</dbReference>
<keyword evidence="9" id="KW-0234">DNA repair</keyword>
<dbReference type="Gene3D" id="3.40.50.1010">
    <property type="entry name" value="5'-nuclease"/>
    <property type="match status" value="1"/>
</dbReference>
<dbReference type="InterPro" id="IPR036279">
    <property type="entry name" value="5-3_exonuclease_C_sf"/>
</dbReference>
<dbReference type="InterPro" id="IPR036397">
    <property type="entry name" value="RNaseH_sf"/>
</dbReference>
<evidence type="ECO:0000256" key="5">
    <source>
        <dbReference type="ARBA" id="ARBA00022705"/>
    </source>
</evidence>
<dbReference type="GO" id="GO:0008409">
    <property type="term" value="F:5'-3' exonuclease activity"/>
    <property type="evidence" value="ECO:0007669"/>
    <property type="project" value="InterPro"/>
</dbReference>
<dbReference type="SMART" id="SM00482">
    <property type="entry name" value="POLAc"/>
    <property type="match status" value="1"/>
</dbReference>
<dbReference type="SUPFAM" id="SSF88723">
    <property type="entry name" value="PIN domain-like"/>
    <property type="match status" value="1"/>
</dbReference>
<evidence type="ECO:0000313" key="14">
    <source>
        <dbReference type="Proteomes" id="UP000178996"/>
    </source>
</evidence>
<dbReference type="SUPFAM" id="SSF47807">
    <property type="entry name" value="5' to 3' exonuclease, C-terminal subdomain"/>
    <property type="match status" value="1"/>
</dbReference>
<dbReference type="InterPro" id="IPR043502">
    <property type="entry name" value="DNA/RNA_pol_sf"/>
</dbReference>
<evidence type="ECO:0000259" key="11">
    <source>
        <dbReference type="SMART" id="SM00475"/>
    </source>
</evidence>
<feature type="domain" description="5'-3' exonuclease" evidence="11">
    <location>
        <begin position="5"/>
        <end position="273"/>
    </location>
</feature>
<evidence type="ECO:0000256" key="10">
    <source>
        <dbReference type="ARBA" id="ARBA00049244"/>
    </source>
</evidence>
<evidence type="ECO:0000256" key="3">
    <source>
        <dbReference type="ARBA" id="ARBA00022679"/>
    </source>
</evidence>
<dbReference type="InterPro" id="IPR029060">
    <property type="entry name" value="PIN-like_dom_sf"/>
</dbReference>
<dbReference type="Pfam" id="PF01367">
    <property type="entry name" value="5_3_exonuc"/>
    <property type="match status" value="1"/>
</dbReference>
<evidence type="ECO:0000256" key="8">
    <source>
        <dbReference type="ARBA" id="ARBA00023125"/>
    </source>
</evidence>
<feature type="domain" description="DNA-directed DNA polymerase family A palm" evidence="12">
    <location>
        <begin position="608"/>
        <end position="816"/>
    </location>
</feature>
<dbReference type="Gene3D" id="3.30.70.370">
    <property type="match status" value="1"/>
</dbReference>
<dbReference type="FunFam" id="1.10.150.20:FF:000002">
    <property type="entry name" value="DNA polymerase I"/>
    <property type="match status" value="1"/>
</dbReference>
<name>A0A1G2H1P2_9BACT</name>
<dbReference type="InterPro" id="IPR001098">
    <property type="entry name" value="DNA-dir_DNA_pol_A_palm_dom"/>
</dbReference>
<reference evidence="13 14" key="1">
    <citation type="journal article" date="2016" name="Nat. Commun.">
        <title>Thousands of microbial genomes shed light on interconnected biogeochemical processes in an aquifer system.</title>
        <authorList>
            <person name="Anantharaman K."/>
            <person name="Brown C.T."/>
            <person name="Hug L.A."/>
            <person name="Sharon I."/>
            <person name="Castelle C.J."/>
            <person name="Probst A.J."/>
            <person name="Thomas B.C."/>
            <person name="Singh A."/>
            <person name="Wilkins M.J."/>
            <person name="Karaoz U."/>
            <person name="Brodie E.L."/>
            <person name="Williams K.H."/>
            <person name="Hubbard S.S."/>
            <person name="Banfield J.F."/>
        </authorList>
    </citation>
    <scope>NUCLEOTIDE SEQUENCE [LARGE SCALE GENOMIC DNA]</scope>
</reference>
<dbReference type="SMART" id="SM00475">
    <property type="entry name" value="53EXOc"/>
    <property type="match status" value="1"/>
</dbReference>
<organism evidence="13 14">
    <name type="scientific">Candidatus Ryanbacteria bacterium RIFCSPLOWO2_12_FULL_47_9c</name>
    <dbReference type="NCBI Taxonomy" id="1802131"/>
    <lineage>
        <taxon>Bacteria</taxon>
        <taxon>Candidatus Ryaniibacteriota</taxon>
    </lineage>
</organism>
<dbReference type="Gene3D" id="3.30.420.10">
    <property type="entry name" value="Ribonuclease H-like superfamily/Ribonuclease H"/>
    <property type="match status" value="1"/>
</dbReference>
<dbReference type="PANTHER" id="PTHR10133:SF27">
    <property type="entry name" value="DNA POLYMERASE NU"/>
    <property type="match status" value="1"/>
</dbReference>
<keyword evidence="6" id="KW-0227">DNA damage</keyword>
<dbReference type="Gene3D" id="1.10.150.20">
    <property type="entry name" value="5' to 3' exonuclease, C-terminal subdomain"/>
    <property type="match status" value="2"/>
</dbReference>
<dbReference type="Pfam" id="PF00476">
    <property type="entry name" value="DNA_pol_A"/>
    <property type="match status" value="1"/>
</dbReference>
<evidence type="ECO:0000256" key="1">
    <source>
        <dbReference type="ARBA" id="ARBA00007705"/>
    </source>
</evidence>
<dbReference type="Gene3D" id="1.20.1060.10">
    <property type="entry name" value="Taq DNA Polymerase, Chain T, domain 4"/>
    <property type="match status" value="1"/>
</dbReference>
<comment type="catalytic activity">
    <reaction evidence="10">
        <text>DNA(n) + a 2'-deoxyribonucleoside 5'-triphosphate = DNA(n+1) + diphosphate</text>
        <dbReference type="Rhea" id="RHEA:22508"/>
        <dbReference type="Rhea" id="RHEA-COMP:17339"/>
        <dbReference type="Rhea" id="RHEA-COMP:17340"/>
        <dbReference type="ChEBI" id="CHEBI:33019"/>
        <dbReference type="ChEBI" id="CHEBI:61560"/>
        <dbReference type="ChEBI" id="CHEBI:173112"/>
        <dbReference type="EC" id="2.7.7.7"/>
    </reaction>
</comment>
<dbReference type="FunFam" id="1.10.150.20:FF:000003">
    <property type="entry name" value="DNA polymerase I"/>
    <property type="match status" value="1"/>
</dbReference>
<dbReference type="Pfam" id="PF02739">
    <property type="entry name" value="5_3_exonuc_N"/>
    <property type="match status" value="1"/>
</dbReference>
<evidence type="ECO:0000256" key="9">
    <source>
        <dbReference type="ARBA" id="ARBA00023204"/>
    </source>
</evidence>
<dbReference type="FunFam" id="1.20.1060.10:FF:000001">
    <property type="entry name" value="DNA polymerase I"/>
    <property type="match status" value="1"/>
</dbReference>
<dbReference type="EMBL" id="MHOB01000052">
    <property type="protein sequence ID" value="OGZ56392.1"/>
    <property type="molecule type" value="Genomic_DNA"/>
</dbReference>
<dbReference type="InterPro" id="IPR002421">
    <property type="entry name" value="5-3_exonuclease"/>
</dbReference>
<dbReference type="InterPro" id="IPR019760">
    <property type="entry name" value="DNA-dir_DNA_pol_A_CS"/>
</dbReference>
<evidence type="ECO:0000256" key="4">
    <source>
        <dbReference type="ARBA" id="ARBA00022695"/>
    </source>
</evidence>
<sequence>MGHEKKTLVILDAHALIHRAYHALPAFTSPSGEPMGAVYGVCAFLIKLIRDIAPSHIAAAFDREEKTFRHIAYEAYKGTREKTKDDLVPQFQKTREVFEAFRIPMYDAAGFEADDIIGTLVKRFSKEKDLSIIIASGDMDTLQLVEDKRVTVYTLRKGIDDTVFYNEEKVRERFGFGPEYIIDFKGLKGDPSDNIIGVKGVGEKTATQLITQYGKIEDLYEKIKKEKKHPPWLTERIKNLLLENEEEALFSKELATIRDDAPVKVALDDLVYAGIPVDAVREIFRKFHFPSLAARLPADANFESAHSRAAEEKNTTFLTQENWIEFEASAKKEDNLVLSKEGDRLVIASEKVLFILEKERVADITEALKKLLVEKQGTICDDAKEIFHFLSFAFPIAHDLKIASWVCDSEERTFTIDPHARSTKEGLKLLSRSLESKIKKEKLTDIYYHFELPLVPVLYLMEREGILVDTKKAIELEAEVVKEMHALEKDIWEKAGKKFDINSPKQLSQILFEDLKLPVKGIKKTSTRSTSTQISELQKLKGLHPIIDALIEYREVSKLYSTYIVALPKLVGSDRRIHTTFNQTGTATGRLSSANPNLQNIPIRTERGRMVRQLFIARRGYEFVSCDYSQIELRLAAEFSGDKKMIETFRAGEDIHTRTASEVFHVPRDKVTPNMRRGAKVINFGILYGMGARALAASLGISASEAEEYLEAYFKEFPGVAAFREKIIHDGRVSGYVSTPFGRKRYLPNLRSSFDFVRKEAERMAINAPIQGTEADLVKRAMIEIYTAFKLSEENERIKLLLQVHDELLFEIKKDCADEYIPRIKKIMEHTPKFDIPIIVDIKRGHNWENMKVLEIT</sequence>
<dbReference type="CDD" id="cd09859">
    <property type="entry name" value="PIN_53EXO"/>
    <property type="match status" value="1"/>
</dbReference>
<dbReference type="InterPro" id="IPR002298">
    <property type="entry name" value="DNA_polymerase_A"/>
</dbReference>